<dbReference type="Pfam" id="PF00083">
    <property type="entry name" value="Sugar_tr"/>
    <property type="match status" value="1"/>
</dbReference>
<dbReference type="InterPro" id="IPR036259">
    <property type="entry name" value="MFS_trans_sf"/>
</dbReference>
<keyword evidence="11" id="KW-1185">Reference proteome</keyword>
<name>A0A1X6PF66_PORUM</name>
<dbReference type="GO" id="GO:0022857">
    <property type="term" value="F:transmembrane transporter activity"/>
    <property type="evidence" value="ECO:0007669"/>
    <property type="project" value="InterPro"/>
</dbReference>
<evidence type="ECO:0000313" key="10">
    <source>
        <dbReference type="EMBL" id="OSX79504.1"/>
    </source>
</evidence>
<feature type="transmembrane region" description="Helical" evidence="8">
    <location>
        <begin position="560"/>
        <end position="583"/>
    </location>
</feature>
<keyword evidence="4 8" id="KW-0812">Transmembrane</keyword>
<dbReference type="InterPro" id="IPR050820">
    <property type="entry name" value="MFS_Sugar_Transporter"/>
</dbReference>
<gene>
    <name evidence="10" type="ORF">BU14_0076s0060</name>
</gene>
<evidence type="ECO:0000256" key="4">
    <source>
        <dbReference type="ARBA" id="ARBA00022692"/>
    </source>
</evidence>
<sequence length="621" mass="61171">MVAFLSPASAVVGAVCLGGGSPDSRCGRRPPCGGRGGLFGRRVATRAATAAATATAASRQTATTMATGSDTPNADAADPRLQASGGGGGGSADNDAPPPSRFPLWLPAFVTAAAGGLLFGYDIGSVSGVVRVLSSPATAAAGAGSPFGSLTSLGALSAAQLGAVASASLAGALASSAAMFRYGDDLGRRKEMALAGAAYLTGTALQAAAPSVGVLLAGRLVYGLGIGLAMHAGPLYIAETAPARLRGLLVSAKEAAIVAGILGGYLAGAAFQPDWRTIFAVAAAVEVPFAASAALGWVPETPRWLLLRAAALEGGQAGQPDAAGTAERVAALRAAAVSAVAKLEGLAPADAHPRVDAMATAVADTCLDASGRVARASISSLYADPASQAALAVGLGCVVLQQITGQPSVLYYANQLFEAAGFGFAAAVGLGAWKLLVTGVAAAYADKAGRRPLLLVGTAGMTVALVALAAGFWGVDGGGAAAAAAGGGAATLTGARQTVVLGSILLYVGAYQLGFGPVTWLLLSELFPLRVRSAAISTGVLVNFGTNFVVTAAFESGRQTLGSGGLFAVFAALCGASVAFVAAKVPETKGLSLEEIEAQLQGESGADERQALMGDDGRRER</sequence>
<evidence type="ECO:0000256" key="7">
    <source>
        <dbReference type="SAM" id="MobiDB-lite"/>
    </source>
</evidence>
<dbReference type="AlphaFoldDB" id="A0A1X6PF66"/>
<dbReference type="PROSITE" id="PS00217">
    <property type="entry name" value="SUGAR_TRANSPORT_2"/>
    <property type="match status" value="1"/>
</dbReference>
<feature type="transmembrane region" description="Helical" evidence="8">
    <location>
        <begin position="192"/>
        <end position="214"/>
    </location>
</feature>
<evidence type="ECO:0000256" key="8">
    <source>
        <dbReference type="SAM" id="Phobius"/>
    </source>
</evidence>
<evidence type="ECO:0000313" key="11">
    <source>
        <dbReference type="Proteomes" id="UP000218209"/>
    </source>
</evidence>
<feature type="compositionally biased region" description="Basic and acidic residues" evidence="7">
    <location>
        <begin position="606"/>
        <end position="621"/>
    </location>
</feature>
<dbReference type="SUPFAM" id="SSF103473">
    <property type="entry name" value="MFS general substrate transporter"/>
    <property type="match status" value="1"/>
</dbReference>
<dbReference type="PROSITE" id="PS50850">
    <property type="entry name" value="MFS"/>
    <property type="match status" value="1"/>
</dbReference>
<dbReference type="PANTHER" id="PTHR48023">
    <property type="entry name" value="D-XYLOSE-PROTON SYMPORTER-LIKE 2"/>
    <property type="match status" value="1"/>
</dbReference>
<organism evidence="10 11">
    <name type="scientific">Porphyra umbilicalis</name>
    <name type="common">Purple laver</name>
    <name type="synonym">Red alga</name>
    <dbReference type="NCBI Taxonomy" id="2786"/>
    <lineage>
        <taxon>Eukaryota</taxon>
        <taxon>Rhodophyta</taxon>
        <taxon>Bangiophyceae</taxon>
        <taxon>Bangiales</taxon>
        <taxon>Bangiaceae</taxon>
        <taxon>Porphyra</taxon>
    </lineage>
</organism>
<evidence type="ECO:0000256" key="2">
    <source>
        <dbReference type="ARBA" id="ARBA00010992"/>
    </source>
</evidence>
<feature type="transmembrane region" description="Helical" evidence="8">
    <location>
        <begin position="423"/>
        <end position="445"/>
    </location>
</feature>
<dbReference type="GO" id="GO:0016020">
    <property type="term" value="C:membrane"/>
    <property type="evidence" value="ECO:0007669"/>
    <property type="project" value="UniProtKB-SubCell"/>
</dbReference>
<evidence type="ECO:0000259" key="9">
    <source>
        <dbReference type="PROSITE" id="PS50850"/>
    </source>
</evidence>
<proteinExistence type="inferred from homology"/>
<keyword evidence="6 8" id="KW-0472">Membrane</keyword>
<dbReference type="Gene3D" id="1.20.1250.20">
    <property type="entry name" value="MFS general substrate transporter like domains"/>
    <property type="match status" value="1"/>
</dbReference>
<dbReference type="InterPro" id="IPR020846">
    <property type="entry name" value="MFS_dom"/>
</dbReference>
<feature type="domain" description="Major facilitator superfamily (MFS) profile" evidence="9">
    <location>
        <begin position="108"/>
        <end position="589"/>
    </location>
</feature>
<feature type="transmembrane region" description="Helical" evidence="8">
    <location>
        <begin position="452"/>
        <end position="473"/>
    </location>
</feature>
<comment type="similarity">
    <text evidence="2">Belongs to the major facilitator superfamily. Sugar transporter (TC 2.A.1.1) family.</text>
</comment>
<evidence type="ECO:0000256" key="1">
    <source>
        <dbReference type="ARBA" id="ARBA00004141"/>
    </source>
</evidence>
<dbReference type="PRINTS" id="PR00171">
    <property type="entry name" value="SUGRTRNSPORT"/>
</dbReference>
<feature type="transmembrane region" description="Helical" evidence="8">
    <location>
        <begin position="250"/>
        <end position="271"/>
    </location>
</feature>
<evidence type="ECO:0000256" key="5">
    <source>
        <dbReference type="ARBA" id="ARBA00022989"/>
    </source>
</evidence>
<dbReference type="InterPro" id="IPR005829">
    <property type="entry name" value="Sugar_transporter_CS"/>
</dbReference>
<dbReference type="GO" id="GO:1904659">
    <property type="term" value="P:D-glucose transmembrane transport"/>
    <property type="evidence" value="ECO:0007669"/>
    <property type="project" value="TreeGrafter"/>
</dbReference>
<keyword evidence="5 8" id="KW-1133">Transmembrane helix</keyword>
<protein>
    <recommendedName>
        <fullName evidence="9">Major facilitator superfamily (MFS) profile domain-containing protein</fullName>
    </recommendedName>
</protein>
<dbReference type="InterPro" id="IPR003663">
    <property type="entry name" value="Sugar/inositol_transpt"/>
</dbReference>
<dbReference type="OrthoDB" id="6612291at2759"/>
<feature type="transmembrane region" description="Helical" evidence="8">
    <location>
        <begin position="504"/>
        <end position="523"/>
    </location>
</feature>
<feature type="compositionally biased region" description="Low complexity" evidence="7">
    <location>
        <begin position="50"/>
        <end position="67"/>
    </location>
</feature>
<feature type="transmembrane region" description="Helical" evidence="8">
    <location>
        <begin position="159"/>
        <end position="180"/>
    </location>
</feature>
<keyword evidence="3" id="KW-0813">Transport</keyword>
<feature type="transmembrane region" description="Helical" evidence="8">
    <location>
        <begin position="535"/>
        <end position="554"/>
    </location>
</feature>
<dbReference type="PROSITE" id="PS00216">
    <property type="entry name" value="SUGAR_TRANSPORT_1"/>
    <property type="match status" value="1"/>
</dbReference>
<feature type="region of interest" description="Disordered" evidence="7">
    <location>
        <begin position="50"/>
        <end position="98"/>
    </location>
</feature>
<dbReference type="EMBL" id="KV918790">
    <property type="protein sequence ID" value="OSX79504.1"/>
    <property type="molecule type" value="Genomic_DNA"/>
</dbReference>
<feature type="transmembrane region" description="Helical" evidence="8">
    <location>
        <begin position="277"/>
        <end position="298"/>
    </location>
</feature>
<dbReference type="PANTHER" id="PTHR48023:SF4">
    <property type="entry name" value="D-XYLOSE-PROTON SYMPORTER-LIKE 2"/>
    <property type="match status" value="1"/>
</dbReference>
<accession>A0A1X6PF66</accession>
<evidence type="ECO:0000256" key="3">
    <source>
        <dbReference type="ARBA" id="ARBA00022448"/>
    </source>
</evidence>
<feature type="region of interest" description="Disordered" evidence="7">
    <location>
        <begin position="601"/>
        <end position="621"/>
    </location>
</feature>
<feature type="transmembrane region" description="Helical" evidence="8">
    <location>
        <begin position="220"/>
        <end position="238"/>
    </location>
</feature>
<dbReference type="Proteomes" id="UP000218209">
    <property type="component" value="Unassembled WGS sequence"/>
</dbReference>
<evidence type="ECO:0000256" key="6">
    <source>
        <dbReference type="ARBA" id="ARBA00023136"/>
    </source>
</evidence>
<dbReference type="InterPro" id="IPR005828">
    <property type="entry name" value="MFS_sugar_transport-like"/>
</dbReference>
<comment type="subcellular location">
    <subcellularLocation>
        <location evidence="1">Membrane</location>
        <topology evidence="1">Multi-pass membrane protein</topology>
    </subcellularLocation>
</comment>
<reference evidence="10 11" key="1">
    <citation type="submission" date="2017-03" db="EMBL/GenBank/DDBJ databases">
        <title>WGS assembly of Porphyra umbilicalis.</title>
        <authorList>
            <person name="Brawley S.H."/>
            <person name="Blouin N.A."/>
            <person name="Ficko-Blean E."/>
            <person name="Wheeler G.L."/>
            <person name="Lohr M."/>
            <person name="Goodson H.V."/>
            <person name="Jenkins J.W."/>
            <person name="Blaby-Haas C.E."/>
            <person name="Helliwell K.E."/>
            <person name="Chan C."/>
            <person name="Marriage T."/>
            <person name="Bhattacharya D."/>
            <person name="Klein A.S."/>
            <person name="Badis Y."/>
            <person name="Brodie J."/>
            <person name="Cao Y."/>
            <person name="Collen J."/>
            <person name="Dittami S.M."/>
            <person name="Gachon C.M."/>
            <person name="Green B.R."/>
            <person name="Karpowicz S."/>
            <person name="Kim J.W."/>
            <person name="Kudahl U."/>
            <person name="Lin S."/>
            <person name="Michel G."/>
            <person name="Mittag M."/>
            <person name="Olson B.J."/>
            <person name="Pangilinan J."/>
            <person name="Peng Y."/>
            <person name="Qiu H."/>
            <person name="Shu S."/>
            <person name="Singer J.T."/>
            <person name="Smith A.G."/>
            <person name="Sprecher B.N."/>
            <person name="Wagner V."/>
            <person name="Wang W."/>
            <person name="Wang Z.-Y."/>
            <person name="Yan J."/>
            <person name="Yarish C."/>
            <person name="Zoeuner-Riek S."/>
            <person name="Zhuang Y."/>
            <person name="Zou Y."/>
            <person name="Lindquist E.A."/>
            <person name="Grimwood J."/>
            <person name="Barry K."/>
            <person name="Rokhsar D.S."/>
            <person name="Schmutz J."/>
            <person name="Stiller J.W."/>
            <person name="Grossman A.R."/>
            <person name="Prochnik S.E."/>
        </authorList>
    </citation>
    <scope>NUCLEOTIDE SEQUENCE [LARGE SCALE GENOMIC DNA]</scope>
    <source>
        <strain evidence="10">4086291</strain>
    </source>
</reference>